<sequence>MIDRIVLLRHGRTAFNAERRMQGRLDPPLDGTGQAQAAAVTPAVTELAPAVVVSSDQQRAWQTALAATEGLDLEPRKEPRLRETDVGGWQGLVDDEVEAAWPGGLDAWRDDPHHRPPDGESRYDASLRAVPVLHELADADLTGSALVVAHGGVIIAMTFGFLGLPVEHWGAFGALGNCRTAVLERRLGRWRLARWGAAA</sequence>
<keyword evidence="1" id="KW-0378">Hydrolase</keyword>
<dbReference type="Gene3D" id="3.40.50.1240">
    <property type="entry name" value="Phosphoglycerate mutase-like"/>
    <property type="match status" value="1"/>
</dbReference>
<dbReference type="InterPro" id="IPR029033">
    <property type="entry name" value="His_PPase_superfam"/>
</dbReference>
<dbReference type="SUPFAM" id="SSF53254">
    <property type="entry name" value="Phosphoglycerate mutase-like"/>
    <property type="match status" value="1"/>
</dbReference>
<proteinExistence type="predicted"/>
<dbReference type="PANTHER" id="PTHR48100">
    <property type="entry name" value="BROAD-SPECIFICITY PHOSPHATASE YOR283W-RELATED"/>
    <property type="match status" value="1"/>
</dbReference>
<keyword evidence="2" id="KW-1185">Reference proteome</keyword>
<dbReference type="PANTHER" id="PTHR48100:SF62">
    <property type="entry name" value="GLUCOSYL-3-PHOSPHOGLYCERATE PHOSPHATASE"/>
    <property type="match status" value="1"/>
</dbReference>
<evidence type="ECO:0000313" key="2">
    <source>
        <dbReference type="Proteomes" id="UP001385809"/>
    </source>
</evidence>
<dbReference type="GO" id="GO:0016787">
    <property type="term" value="F:hydrolase activity"/>
    <property type="evidence" value="ECO:0007669"/>
    <property type="project" value="UniProtKB-KW"/>
</dbReference>
<dbReference type="EC" id="3.1.3.-" evidence="1"/>
<dbReference type="Pfam" id="PF00300">
    <property type="entry name" value="His_Phos_1"/>
    <property type="match status" value="1"/>
</dbReference>
<dbReference type="CDD" id="cd07067">
    <property type="entry name" value="HP_PGM_like"/>
    <property type="match status" value="1"/>
</dbReference>
<accession>A0ABU8MJZ1</accession>
<reference evidence="1 2" key="1">
    <citation type="submission" date="2024-03" db="EMBL/GenBank/DDBJ databases">
        <title>Actinomycetospora sp. OC33-EN08, a novel actinomycete isolated from wild orchid (Aerides multiflora).</title>
        <authorList>
            <person name="Suriyachadkun C."/>
        </authorList>
    </citation>
    <scope>NUCLEOTIDE SEQUENCE [LARGE SCALE GENOMIC DNA]</scope>
    <source>
        <strain evidence="1 2">OC33-EN08</strain>
    </source>
</reference>
<name>A0ABU8MJZ1_9PSEU</name>
<dbReference type="InterPro" id="IPR013078">
    <property type="entry name" value="His_Pase_superF_clade-1"/>
</dbReference>
<evidence type="ECO:0000313" key="1">
    <source>
        <dbReference type="EMBL" id="MEJ2866917.1"/>
    </source>
</evidence>
<dbReference type="RefSeq" id="WP_337693526.1">
    <property type="nucleotide sequence ID" value="NZ_JBBEGN010000001.1"/>
</dbReference>
<gene>
    <name evidence="1" type="ORF">WCD74_04015</name>
</gene>
<organism evidence="1 2">
    <name type="scientific">Actinomycetospora aurantiaca</name>
    <dbReference type="NCBI Taxonomy" id="3129233"/>
    <lineage>
        <taxon>Bacteria</taxon>
        <taxon>Bacillati</taxon>
        <taxon>Actinomycetota</taxon>
        <taxon>Actinomycetes</taxon>
        <taxon>Pseudonocardiales</taxon>
        <taxon>Pseudonocardiaceae</taxon>
        <taxon>Actinomycetospora</taxon>
    </lineage>
</organism>
<dbReference type="SMART" id="SM00855">
    <property type="entry name" value="PGAM"/>
    <property type="match status" value="1"/>
</dbReference>
<dbReference type="InterPro" id="IPR050275">
    <property type="entry name" value="PGM_Phosphatase"/>
</dbReference>
<dbReference type="Proteomes" id="UP001385809">
    <property type="component" value="Unassembled WGS sequence"/>
</dbReference>
<protein>
    <submittedName>
        <fullName evidence="1">Histidine phosphatase family protein</fullName>
        <ecNumber evidence="1">3.1.3.-</ecNumber>
    </submittedName>
</protein>
<comment type="caution">
    <text evidence="1">The sequence shown here is derived from an EMBL/GenBank/DDBJ whole genome shotgun (WGS) entry which is preliminary data.</text>
</comment>
<dbReference type="EMBL" id="JBBEGN010000001">
    <property type="protein sequence ID" value="MEJ2866917.1"/>
    <property type="molecule type" value="Genomic_DNA"/>
</dbReference>